<evidence type="ECO:0000313" key="2">
    <source>
        <dbReference type="EMBL" id="KAK8394123.1"/>
    </source>
</evidence>
<name>A0AAW0U225_SCYPA</name>
<keyword evidence="3" id="KW-1185">Reference proteome</keyword>
<sequence length="80" mass="8906">MEVEDLEGGREEEEDGEEDVYDRDRCRRLAFFHTWGSPGTSPILPSGSLRLPTFFRPPPGSHPLPSAPSVRLLTMLAKAP</sequence>
<evidence type="ECO:0000313" key="3">
    <source>
        <dbReference type="Proteomes" id="UP001487740"/>
    </source>
</evidence>
<gene>
    <name evidence="2" type="ORF">O3P69_006366</name>
</gene>
<dbReference type="AlphaFoldDB" id="A0AAW0U225"/>
<proteinExistence type="predicted"/>
<feature type="region of interest" description="Disordered" evidence="1">
    <location>
        <begin position="1"/>
        <end position="21"/>
    </location>
</feature>
<evidence type="ECO:0000256" key="1">
    <source>
        <dbReference type="SAM" id="MobiDB-lite"/>
    </source>
</evidence>
<comment type="caution">
    <text evidence="2">The sequence shown here is derived from an EMBL/GenBank/DDBJ whole genome shotgun (WGS) entry which is preliminary data.</text>
</comment>
<dbReference type="EMBL" id="JARAKH010000019">
    <property type="protein sequence ID" value="KAK8394123.1"/>
    <property type="molecule type" value="Genomic_DNA"/>
</dbReference>
<organism evidence="2 3">
    <name type="scientific">Scylla paramamosain</name>
    <name type="common">Mud crab</name>
    <dbReference type="NCBI Taxonomy" id="85552"/>
    <lineage>
        <taxon>Eukaryota</taxon>
        <taxon>Metazoa</taxon>
        <taxon>Ecdysozoa</taxon>
        <taxon>Arthropoda</taxon>
        <taxon>Crustacea</taxon>
        <taxon>Multicrustacea</taxon>
        <taxon>Malacostraca</taxon>
        <taxon>Eumalacostraca</taxon>
        <taxon>Eucarida</taxon>
        <taxon>Decapoda</taxon>
        <taxon>Pleocyemata</taxon>
        <taxon>Brachyura</taxon>
        <taxon>Eubrachyura</taxon>
        <taxon>Portunoidea</taxon>
        <taxon>Portunidae</taxon>
        <taxon>Portuninae</taxon>
        <taxon>Scylla</taxon>
    </lineage>
</organism>
<reference evidence="2 3" key="1">
    <citation type="submission" date="2023-03" db="EMBL/GenBank/DDBJ databases">
        <title>High-quality genome of Scylla paramamosain provides insights in environmental adaptation.</title>
        <authorList>
            <person name="Zhang L."/>
        </authorList>
    </citation>
    <scope>NUCLEOTIDE SEQUENCE [LARGE SCALE GENOMIC DNA]</scope>
    <source>
        <strain evidence="2">LZ_2023a</strain>
        <tissue evidence="2">Muscle</tissue>
    </source>
</reference>
<dbReference type="Proteomes" id="UP001487740">
    <property type="component" value="Unassembled WGS sequence"/>
</dbReference>
<accession>A0AAW0U225</accession>
<protein>
    <submittedName>
        <fullName evidence="2">Uncharacterized protein</fullName>
    </submittedName>
</protein>